<gene>
    <name evidence="2" type="ORF">DWB61_00240</name>
</gene>
<dbReference type="Proteomes" id="UP000285794">
    <property type="component" value="Unassembled WGS sequence"/>
</dbReference>
<feature type="chain" id="PRO_5018987245" description="NVEALA protein" evidence="1">
    <location>
        <begin position="25"/>
        <end position="65"/>
    </location>
</feature>
<evidence type="ECO:0000256" key="1">
    <source>
        <dbReference type="SAM" id="SignalP"/>
    </source>
</evidence>
<comment type="caution">
    <text evidence="2">The sequence shown here is derived from an EMBL/GenBank/DDBJ whole genome shotgun (WGS) entry which is preliminary data.</text>
</comment>
<name>A0A425Y7Y2_9BACT</name>
<protein>
    <recommendedName>
        <fullName evidence="4">NVEALA protein</fullName>
    </recommendedName>
</protein>
<keyword evidence="1" id="KW-0732">Signal</keyword>
<keyword evidence="3" id="KW-1185">Reference proteome</keyword>
<proteinExistence type="predicted"/>
<organism evidence="2 3">
    <name type="scientific">Ancylomarina euxinus</name>
    <dbReference type="NCBI Taxonomy" id="2283627"/>
    <lineage>
        <taxon>Bacteria</taxon>
        <taxon>Pseudomonadati</taxon>
        <taxon>Bacteroidota</taxon>
        <taxon>Bacteroidia</taxon>
        <taxon>Marinilabiliales</taxon>
        <taxon>Marinifilaceae</taxon>
        <taxon>Ancylomarina</taxon>
    </lineage>
</organism>
<evidence type="ECO:0008006" key="4">
    <source>
        <dbReference type="Google" id="ProtNLM"/>
    </source>
</evidence>
<feature type="signal peptide" evidence="1">
    <location>
        <begin position="1"/>
        <end position="24"/>
    </location>
</feature>
<dbReference type="RefSeq" id="WP_125028759.1">
    <property type="nucleotide sequence ID" value="NZ_JAPXVP010000001.1"/>
</dbReference>
<evidence type="ECO:0000313" key="2">
    <source>
        <dbReference type="EMBL" id="RRG24482.1"/>
    </source>
</evidence>
<dbReference type="AlphaFoldDB" id="A0A425Y7Y2"/>
<reference evidence="2 3" key="1">
    <citation type="submission" date="2018-07" db="EMBL/GenBank/DDBJ databases">
        <title>Draft genome sequence of Ancylomarina sp. M1P.</title>
        <authorList>
            <person name="Yadav S."/>
            <person name="Villanueva L."/>
            <person name="Damste J.S.S."/>
        </authorList>
    </citation>
    <scope>NUCLEOTIDE SEQUENCE [LARGE SCALE GENOMIC DNA]</scope>
    <source>
        <strain evidence="2 3">M1P</strain>
    </source>
</reference>
<dbReference type="EMBL" id="QQWG01000001">
    <property type="protein sequence ID" value="RRG24482.1"/>
    <property type="molecule type" value="Genomic_DNA"/>
</dbReference>
<evidence type="ECO:0000313" key="3">
    <source>
        <dbReference type="Proteomes" id="UP000285794"/>
    </source>
</evidence>
<accession>A0A425Y7Y2</accession>
<sequence length="65" mass="6403">MKLKMLCVVGIIFLSLGATKSANAACITASVDCGGGKGGYGLVCGDSGQEMADNAKEMADVICGG</sequence>